<name>A0A146G5I4_TERSA</name>
<comment type="cofactor">
    <cofactor evidence="1">
        <name>Zn(2+)</name>
        <dbReference type="ChEBI" id="CHEBI:29105"/>
    </cofactor>
</comment>
<protein>
    <submittedName>
        <fullName evidence="6">Succinylglutamate desuccinylase</fullName>
    </submittedName>
</protein>
<dbReference type="Proteomes" id="UP000076023">
    <property type="component" value="Unassembled WGS sequence"/>
</dbReference>
<dbReference type="PANTHER" id="PTHR37326:SF1">
    <property type="entry name" value="BLL3975 PROTEIN"/>
    <property type="match status" value="1"/>
</dbReference>
<feature type="domain" description="Succinylglutamate desuccinylase/Aspartoacylase catalytic" evidence="5">
    <location>
        <begin position="68"/>
        <end position="184"/>
    </location>
</feature>
<dbReference type="STRING" id="690879.TSACC_21474"/>
<dbReference type="InterPro" id="IPR055438">
    <property type="entry name" value="AstE_AspA_cat"/>
</dbReference>
<evidence type="ECO:0000313" key="6">
    <source>
        <dbReference type="EMBL" id="GAT33069.1"/>
    </source>
</evidence>
<keyword evidence="4" id="KW-0862">Zinc</keyword>
<dbReference type="Pfam" id="PF24827">
    <property type="entry name" value="AstE_AspA_cat"/>
    <property type="match status" value="1"/>
</dbReference>
<reference evidence="7" key="1">
    <citation type="journal article" date="2017" name="Genome Announc.">
        <title>Draft Genome Sequence of Terrimicrobium sacchariphilum NM-5T, a Facultative Anaerobic Soil Bacterium of the Class Spartobacteria.</title>
        <authorList>
            <person name="Qiu Y.L."/>
            <person name="Tourlousse D.M."/>
            <person name="Matsuura N."/>
            <person name="Ohashi A."/>
            <person name="Sekiguchi Y."/>
        </authorList>
    </citation>
    <scope>NUCLEOTIDE SEQUENCE [LARGE SCALE GENOMIC DNA]</scope>
    <source>
        <strain evidence="7">NM-5</strain>
    </source>
</reference>
<dbReference type="OrthoDB" id="184972at2"/>
<dbReference type="GO" id="GO:0046872">
    <property type="term" value="F:metal ion binding"/>
    <property type="evidence" value="ECO:0007669"/>
    <property type="project" value="UniProtKB-KW"/>
</dbReference>
<keyword evidence="7" id="KW-1185">Reference proteome</keyword>
<proteinExistence type="predicted"/>
<evidence type="ECO:0000256" key="2">
    <source>
        <dbReference type="ARBA" id="ARBA00022723"/>
    </source>
</evidence>
<evidence type="ECO:0000256" key="3">
    <source>
        <dbReference type="ARBA" id="ARBA00022801"/>
    </source>
</evidence>
<dbReference type="SUPFAM" id="SSF53187">
    <property type="entry name" value="Zn-dependent exopeptidases"/>
    <property type="match status" value="1"/>
</dbReference>
<accession>A0A146G5I4</accession>
<dbReference type="AlphaFoldDB" id="A0A146G5I4"/>
<organism evidence="6 7">
    <name type="scientific">Terrimicrobium sacchariphilum</name>
    <dbReference type="NCBI Taxonomy" id="690879"/>
    <lineage>
        <taxon>Bacteria</taxon>
        <taxon>Pseudomonadati</taxon>
        <taxon>Verrucomicrobiota</taxon>
        <taxon>Terrimicrobiia</taxon>
        <taxon>Terrimicrobiales</taxon>
        <taxon>Terrimicrobiaceae</taxon>
        <taxon>Terrimicrobium</taxon>
    </lineage>
</organism>
<evidence type="ECO:0000256" key="1">
    <source>
        <dbReference type="ARBA" id="ARBA00001947"/>
    </source>
</evidence>
<dbReference type="Gene3D" id="3.40.630.10">
    <property type="entry name" value="Zn peptidases"/>
    <property type="match status" value="1"/>
</dbReference>
<gene>
    <name evidence="6" type="ORF">TSACC_21474</name>
</gene>
<keyword evidence="2" id="KW-0479">Metal-binding</keyword>
<dbReference type="RefSeq" id="WP_075078846.1">
    <property type="nucleotide sequence ID" value="NZ_BDCO01000002.1"/>
</dbReference>
<comment type="caution">
    <text evidence="6">The sequence shown here is derived from an EMBL/GenBank/DDBJ whole genome shotgun (WGS) entry which is preliminary data.</text>
</comment>
<evidence type="ECO:0000259" key="5">
    <source>
        <dbReference type="Pfam" id="PF24827"/>
    </source>
</evidence>
<keyword evidence="3" id="KW-0378">Hydrolase</keyword>
<dbReference type="InParanoid" id="A0A146G5I4"/>
<evidence type="ECO:0000256" key="4">
    <source>
        <dbReference type="ARBA" id="ARBA00022833"/>
    </source>
</evidence>
<dbReference type="GO" id="GO:0016788">
    <property type="term" value="F:hydrolase activity, acting on ester bonds"/>
    <property type="evidence" value="ECO:0007669"/>
    <property type="project" value="InterPro"/>
</dbReference>
<evidence type="ECO:0000313" key="7">
    <source>
        <dbReference type="Proteomes" id="UP000076023"/>
    </source>
</evidence>
<dbReference type="PANTHER" id="PTHR37326">
    <property type="entry name" value="BLL3975 PROTEIN"/>
    <property type="match status" value="1"/>
</dbReference>
<dbReference type="InterPro" id="IPR053138">
    <property type="entry name" value="N-alpha-Ac-DABA_deacetylase"/>
</dbReference>
<dbReference type="EMBL" id="BDCO01000002">
    <property type="protein sequence ID" value="GAT33069.1"/>
    <property type="molecule type" value="Genomic_DNA"/>
</dbReference>
<sequence>MKAVSDFRRPISREQRHIPTLLRPLDELARYSDHLFAAHIAFERQLGVREILPKYLFAGPGDSRSYLRVGIFAGVHGDEASGVHAAIELLNRLHAEPELARGYELFVYPVCNGAGFGENSRWLRSGNDMNREFWKGSSELEVQLLERQLLHLRFDGLISLHSDDTSEGLYGFVKGHQLTRHVLEPALEAAGSILPRNFDRSIDNFEANNGIIELGYEGILSAPPEQKPRPFEIVFETPHHAALEKQVAAHVRASITILDRFRVLISEAQNI</sequence>